<organism evidence="6 7">
    <name type="scientific">Alloyangia pacifica</name>
    <dbReference type="NCBI Taxonomy" id="311180"/>
    <lineage>
        <taxon>Bacteria</taxon>
        <taxon>Pseudomonadati</taxon>
        <taxon>Pseudomonadota</taxon>
        <taxon>Alphaproteobacteria</taxon>
        <taxon>Rhodobacterales</taxon>
        <taxon>Roseobacteraceae</taxon>
        <taxon>Alloyangia</taxon>
    </lineage>
</organism>
<dbReference type="Proteomes" id="UP000199392">
    <property type="component" value="Unassembled WGS sequence"/>
</dbReference>
<dbReference type="AlphaFoldDB" id="A0A1I6UUY7"/>
<dbReference type="Gene3D" id="1.10.10.10">
    <property type="entry name" value="Winged helix-like DNA-binding domain superfamily/Winged helix DNA-binding domain"/>
    <property type="match status" value="1"/>
</dbReference>
<accession>A0A1I6UUY7</accession>
<dbReference type="SUPFAM" id="SSF46785">
    <property type="entry name" value="Winged helix' DNA-binding domain"/>
    <property type="match status" value="1"/>
</dbReference>
<keyword evidence="2" id="KW-0805">Transcription regulation</keyword>
<dbReference type="InterPro" id="IPR036390">
    <property type="entry name" value="WH_DNA-bd_sf"/>
</dbReference>
<dbReference type="InterPro" id="IPR036388">
    <property type="entry name" value="WH-like_DNA-bd_sf"/>
</dbReference>
<dbReference type="InterPro" id="IPR058163">
    <property type="entry name" value="LysR-type_TF_proteobact-type"/>
</dbReference>
<dbReference type="PRINTS" id="PR00039">
    <property type="entry name" value="HTHLYSR"/>
</dbReference>
<dbReference type="Gene3D" id="3.40.190.10">
    <property type="entry name" value="Periplasmic binding protein-like II"/>
    <property type="match status" value="2"/>
</dbReference>
<dbReference type="PANTHER" id="PTHR30537">
    <property type="entry name" value="HTH-TYPE TRANSCRIPTIONAL REGULATOR"/>
    <property type="match status" value="1"/>
</dbReference>
<keyword evidence="7" id="KW-1185">Reference proteome</keyword>
<dbReference type="Pfam" id="PF03466">
    <property type="entry name" value="LysR_substrate"/>
    <property type="match status" value="1"/>
</dbReference>
<dbReference type="GO" id="GO:0003700">
    <property type="term" value="F:DNA-binding transcription factor activity"/>
    <property type="evidence" value="ECO:0007669"/>
    <property type="project" value="InterPro"/>
</dbReference>
<feature type="domain" description="HTH lysR-type" evidence="5">
    <location>
        <begin position="7"/>
        <end position="64"/>
    </location>
</feature>
<dbReference type="Pfam" id="PF00126">
    <property type="entry name" value="HTH_1"/>
    <property type="match status" value="1"/>
</dbReference>
<evidence type="ECO:0000256" key="4">
    <source>
        <dbReference type="ARBA" id="ARBA00023163"/>
    </source>
</evidence>
<name>A0A1I6UUY7_9RHOB</name>
<dbReference type="GO" id="GO:0006351">
    <property type="term" value="P:DNA-templated transcription"/>
    <property type="evidence" value="ECO:0007669"/>
    <property type="project" value="TreeGrafter"/>
</dbReference>
<evidence type="ECO:0000313" key="6">
    <source>
        <dbReference type="EMBL" id="SFT05144.1"/>
    </source>
</evidence>
<sequence>MQRRLVPDISTLQTFECAARHGNFTRAAEELSLTQSAVSRQIRDLEAQTGLRLFERVRQRVVLSETGERFLPEVRELLARAERMMIGAMAAGQRRQPLRVATLPTFGTRWLIPRLGAFAASAPDVALTIESRGQPFSFDEDNFDLAIHYGQPSWPGAVATFLCSEVVVPVAAPFLAARLQRGQTLEDSPRLHLTTRPKLWQDWFDREGEGARDAYNGIRFDQFSMIISAAVAGMGLALLPSYLIEDEIARGALIPVSDRAMATEYSYYIVQPERKRTSKAAELFQDWLLGQVTRREPGMEKGLSEPAAQDREG</sequence>
<keyword evidence="4" id="KW-0804">Transcription</keyword>
<comment type="similarity">
    <text evidence="1">Belongs to the LysR transcriptional regulatory family.</text>
</comment>
<proteinExistence type="inferred from homology"/>
<gene>
    <name evidence="6" type="ORF">SAMN04488050_10914</name>
</gene>
<dbReference type="STRING" id="311180.SAMN04488050_10914"/>
<dbReference type="PROSITE" id="PS50931">
    <property type="entry name" value="HTH_LYSR"/>
    <property type="match status" value="1"/>
</dbReference>
<evidence type="ECO:0000256" key="1">
    <source>
        <dbReference type="ARBA" id="ARBA00009437"/>
    </source>
</evidence>
<dbReference type="PANTHER" id="PTHR30537:SF26">
    <property type="entry name" value="GLYCINE CLEAVAGE SYSTEM TRANSCRIPTIONAL ACTIVATOR"/>
    <property type="match status" value="1"/>
</dbReference>
<dbReference type="SUPFAM" id="SSF53850">
    <property type="entry name" value="Periplasmic binding protein-like II"/>
    <property type="match status" value="1"/>
</dbReference>
<evidence type="ECO:0000259" key="5">
    <source>
        <dbReference type="PROSITE" id="PS50931"/>
    </source>
</evidence>
<evidence type="ECO:0000256" key="2">
    <source>
        <dbReference type="ARBA" id="ARBA00023015"/>
    </source>
</evidence>
<evidence type="ECO:0000313" key="7">
    <source>
        <dbReference type="Proteomes" id="UP000199392"/>
    </source>
</evidence>
<dbReference type="EMBL" id="FOZW01000009">
    <property type="protein sequence ID" value="SFT05144.1"/>
    <property type="molecule type" value="Genomic_DNA"/>
</dbReference>
<reference evidence="7" key="1">
    <citation type="submission" date="2016-10" db="EMBL/GenBank/DDBJ databases">
        <authorList>
            <person name="Varghese N."/>
            <person name="Submissions S."/>
        </authorList>
    </citation>
    <scope>NUCLEOTIDE SEQUENCE [LARGE SCALE GENOMIC DNA]</scope>
    <source>
        <strain evidence="7">DSM 26894</strain>
    </source>
</reference>
<keyword evidence="3 6" id="KW-0238">DNA-binding</keyword>
<dbReference type="InterPro" id="IPR005119">
    <property type="entry name" value="LysR_subst-bd"/>
</dbReference>
<dbReference type="InterPro" id="IPR000847">
    <property type="entry name" value="LysR_HTH_N"/>
</dbReference>
<protein>
    <submittedName>
        <fullName evidence="6">DNA-binding transcriptional regulator, LysR family</fullName>
    </submittedName>
</protein>
<dbReference type="GO" id="GO:0043565">
    <property type="term" value="F:sequence-specific DNA binding"/>
    <property type="evidence" value="ECO:0007669"/>
    <property type="project" value="TreeGrafter"/>
</dbReference>
<dbReference type="FunFam" id="1.10.10.10:FF:000001">
    <property type="entry name" value="LysR family transcriptional regulator"/>
    <property type="match status" value="1"/>
</dbReference>
<evidence type="ECO:0000256" key="3">
    <source>
        <dbReference type="ARBA" id="ARBA00023125"/>
    </source>
</evidence>